<dbReference type="PROSITE" id="PS00737">
    <property type="entry name" value="THIOLASE_2"/>
    <property type="match status" value="1"/>
</dbReference>
<reference evidence="9 10" key="1">
    <citation type="submission" date="2021-08" db="EMBL/GenBank/DDBJ databases">
        <title>WGS of actinomycetes from Thailand.</title>
        <authorList>
            <person name="Thawai C."/>
        </authorList>
    </citation>
    <scope>NUCLEOTIDE SEQUENCE [LARGE SCALE GENOMIC DNA]</scope>
    <source>
        <strain evidence="9 10">PLK6-54</strain>
    </source>
</reference>
<evidence type="ECO:0000256" key="6">
    <source>
        <dbReference type="RuleBase" id="RU003557"/>
    </source>
</evidence>
<dbReference type="InterPro" id="IPR002155">
    <property type="entry name" value="Thiolase"/>
</dbReference>
<dbReference type="InterPro" id="IPR020617">
    <property type="entry name" value="Thiolase_C"/>
</dbReference>
<keyword evidence="4 6" id="KW-0012">Acyltransferase</keyword>
<keyword evidence="10" id="KW-1185">Reference proteome</keyword>
<evidence type="ECO:0000256" key="1">
    <source>
        <dbReference type="ARBA" id="ARBA00005189"/>
    </source>
</evidence>
<dbReference type="Pfam" id="PF02803">
    <property type="entry name" value="Thiolase_C"/>
    <property type="match status" value="1"/>
</dbReference>
<dbReference type="PANTHER" id="PTHR43853:SF2">
    <property type="entry name" value="3-OXOADIPYL-COA_3-OXO-5,6-DEHYDROSUBERYL-COA THIOLASE"/>
    <property type="match status" value="1"/>
</dbReference>
<dbReference type="InterPro" id="IPR020616">
    <property type="entry name" value="Thiolase_N"/>
</dbReference>
<dbReference type="InterPro" id="IPR020610">
    <property type="entry name" value="Thiolase_AS"/>
</dbReference>
<evidence type="ECO:0000259" key="8">
    <source>
        <dbReference type="Pfam" id="PF02803"/>
    </source>
</evidence>
<dbReference type="RefSeq" id="WP_222962934.1">
    <property type="nucleotide sequence ID" value="NZ_JAINZZ010000014.1"/>
</dbReference>
<feature type="domain" description="Thiolase C-terminal" evidence="8">
    <location>
        <begin position="274"/>
        <end position="393"/>
    </location>
</feature>
<dbReference type="NCBIfam" id="TIGR01930">
    <property type="entry name" value="AcCoA-C-Actrans"/>
    <property type="match status" value="1"/>
</dbReference>
<name>A0ABS7Q778_9ACTN</name>
<evidence type="ECO:0000259" key="7">
    <source>
        <dbReference type="Pfam" id="PF00108"/>
    </source>
</evidence>
<dbReference type="InterPro" id="IPR016039">
    <property type="entry name" value="Thiolase-like"/>
</dbReference>
<comment type="pathway">
    <text evidence="1">Lipid metabolism.</text>
</comment>
<dbReference type="InterPro" id="IPR050215">
    <property type="entry name" value="Thiolase-like_sf_Thiolase"/>
</dbReference>
<keyword evidence="3 6" id="KW-0808">Transferase</keyword>
<dbReference type="GO" id="GO:0003988">
    <property type="term" value="F:acetyl-CoA C-acyltransferase activity"/>
    <property type="evidence" value="ECO:0007669"/>
    <property type="project" value="UniProtKB-EC"/>
</dbReference>
<evidence type="ECO:0000313" key="9">
    <source>
        <dbReference type="EMBL" id="MBY8878793.1"/>
    </source>
</evidence>
<gene>
    <name evidence="9" type="ORF">K7862_14260</name>
</gene>
<dbReference type="Proteomes" id="UP000778578">
    <property type="component" value="Unassembled WGS sequence"/>
</dbReference>
<dbReference type="PROSITE" id="PS00099">
    <property type="entry name" value="THIOLASE_3"/>
    <property type="match status" value="1"/>
</dbReference>
<organism evidence="9 10">
    <name type="scientific">Actinacidiphila acidipaludis</name>
    <dbReference type="NCBI Taxonomy" id="2873382"/>
    <lineage>
        <taxon>Bacteria</taxon>
        <taxon>Bacillati</taxon>
        <taxon>Actinomycetota</taxon>
        <taxon>Actinomycetes</taxon>
        <taxon>Kitasatosporales</taxon>
        <taxon>Streptomycetaceae</taxon>
        <taxon>Actinacidiphila</taxon>
    </lineage>
</organism>
<dbReference type="SUPFAM" id="SSF53901">
    <property type="entry name" value="Thiolase-like"/>
    <property type="match status" value="2"/>
</dbReference>
<accession>A0ABS7Q778</accession>
<dbReference type="Gene3D" id="3.40.47.10">
    <property type="match status" value="1"/>
</dbReference>
<evidence type="ECO:0000256" key="4">
    <source>
        <dbReference type="ARBA" id="ARBA00023315"/>
    </source>
</evidence>
<dbReference type="EMBL" id="JAINZZ010000014">
    <property type="protein sequence ID" value="MBY8878793.1"/>
    <property type="molecule type" value="Genomic_DNA"/>
</dbReference>
<dbReference type="PIRSF" id="PIRSF000429">
    <property type="entry name" value="Ac-CoA_Ac_transf"/>
    <property type="match status" value="1"/>
</dbReference>
<dbReference type="InterPro" id="IPR020615">
    <property type="entry name" value="Thiolase_acyl_enz_int_AS"/>
</dbReference>
<dbReference type="EC" id="2.3.1.16" evidence="5"/>
<evidence type="ECO:0000256" key="2">
    <source>
        <dbReference type="ARBA" id="ARBA00010982"/>
    </source>
</evidence>
<dbReference type="CDD" id="cd00751">
    <property type="entry name" value="thiolase"/>
    <property type="match status" value="1"/>
</dbReference>
<dbReference type="PROSITE" id="PS00098">
    <property type="entry name" value="THIOLASE_1"/>
    <property type="match status" value="1"/>
</dbReference>
<comment type="caution">
    <text evidence="9">The sequence shown here is derived from an EMBL/GenBank/DDBJ whole genome shotgun (WGS) entry which is preliminary data.</text>
</comment>
<evidence type="ECO:0000256" key="5">
    <source>
        <dbReference type="ARBA" id="ARBA00024073"/>
    </source>
</evidence>
<dbReference type="InterPro" id="IPR020613">
    <property type="entry name" value="Thiolase_CS"/>
</dbReference>
<comment type="similarity">
    <text evidence="2 6">Belongs to the thiolase-like superfamily. Thiolase family.</text>
</comment>
<evidence type="ECO:0000256" key="3">
    <source>
        <dbReference type="ARBA" id="ARBA00022679"/>
    </source>
</evidence>
<protein>
    <recommendedName>
        <fullName evidence="5">acetyl-CoA C-acyltransferase</fullName>
        <ecNumber evidence="5">2.3.1.16</ecNumber>
    </recommendedName>
</protein>
<feature type="domain" description="Thiolase N-terminal" evidence="7">
    <location>
        <begin position="7"/>
        <end position="265"/>
    </location>
</feature>
<dbReference type="PANTHER" id="PTHR43853">
    <property type="entry name" value="3-KETOACYL-COA THIOLASE, PEROXISOMAL"/>
    <property type="match status" value="1"/>
</dbReference>
<dbReference type="Pfam" id="PF00108">
    <property type="entry name" value="Thiolase_N"/>
    <property type="match status" value="1"/>
</dbReference>
<sequence>MRPVHFAAARRTPIGRLRGSLSAVRPDDLAATALRGLLAGVPGLDPARVDDVYWGAANQAGEDNRNVARMAVLLAGLPDSVPGATVNRLCASGMEAVTSAARMIAAGEADIVVAGGSESMSRAPFVLPRPDEALPRAIETFDTRLGWRLTNPRMSQLHGVLSMGETAEEVAERHGIGREDQDAFALRSHRLAAAARKDGLFDAEILPVTRPDGVVVTEDECIREDTTAERLAALKPVFRAGGTVTAGNASPMNDGAAALLLVSEEALEELGLESLGRYAAGASAGVHPDVMGLGPVPATRRVLARLGRDIGSVEEAEFNEAFAAQALASVRELGIDPELVNPTGGAIALGHPLGCSGARILTTLLHRMRRTGARRGLATMCVGVGQGSAVLVDR</sequence>
<proteinExistence type="inferred from homology"/>
<evidence type="ECO:0000313" key="10">
    <source>
        <dbReference type="Proteomes" id="UP000778578"/>
    </source>
</evidence>